<accession>A0A0S4QR09</accession>
<keyword evidence="1" id="KW-0547">Nucleotide-binding</keyword>
<dbReference type="Pfam" id="PF18604">
    <property type="entry name" value="PreAtp-grasp"/>
    <property type="match status" value="1"/>
</dbReference>
<reference evidence="4" key="1">
    <citation type="submission" date="2015-11" db="EMBL/GenBank/DDBJ databases">
        <authorList>
            <person name="Varghese N."/>
        </authorList>
    </citation>
    <scope>NUCLEOTIDE SEQUENCE [LARGE SCALE GENOMIC DNA]</scope>
    <source>
        <strain evidence="4">DSM 45899</strain>
    </source>
</reference>
<dbReference type="Gene3D" id="3.30.470.20">
    <property type="entry name" value="ATP-grasp fold, B domain"/>
    <property type="match status" value="1"/>
</dbReference>
<protein>
    <submittedName>
        <fullName evidence="3">ATP-grasp domain-containing protein</fullName>
    </submittedName>
</protein>
<evidence type="ECO:0000313" key="4">
    <source>
        <dbReference type="Proteomes" id="UP000198802"/>
    </source>
</evidence>
<keyword evidence="1" id="KW-0067">ATP-binding</keyword>
<dbReference type="InterPro" id="IPR011761">
    <property type="entry name" value="ATP-grasp"/>
</dbReference>
<dbReference type="Proteomes" id="UP000198802">
    <property type="component" value="Unassembled WGS sequence"/>
</dbReference>
<dbReference type="GO" id="GO:0046872">
    <property type="term" value="F:metal ion binding"/>
    <property type="evidence" value="ECO:0007669"/>
    <property type="project" value="InterPro"/>
</dbReference>
<dbReference type="AlphaFoldDB" id="A0A0S4QR09"/>
<evidence type="ECO:0000256" key="1">
    <source>
        <dbReference type="PROSITE-ProRule" id="PRU00409"/>
    </source>
</evidence>
<gene>
    <name evidence="3" type="ORF">Ga0074812_11663</name>
</gene>
<sequence>MNGGGLRADHITQVIFPNFVNGIILSRPIASLGNSLNAASLRMGWYARPGDTIILPTKMPQAFWSYVSSLMEIRPESVEIIEAPSDGLTELSRAVDDHRLMGRIRQVLRRSSDVKLLPYALDESALQFSATIGAGISPYQGRVPPGALDVARRLNTKNGYREVADRLHIPMADGVVCESWEELEEAVVDVVARAGGAVVKPTRSCLGHGLTFVTRRDLRSMPNFLAEYRDGSYHPDGWVVEEKVAFTEVVTAEMVVEADGPRVAHLGEMRTPGGIFNGQVTPMRRSSAHAPQLESIALRLGDYLAESGYRGPFDIDGGISPDGHLLTTECNIRQTGATYADFIIRHFFGPEASGMSWVLGAEKGLAVGFAAGLDRLVDAGIAWRPGDEEGVILVNDTLAYDRTWRYLVVARSDDRADEIESAVARTLKFTSVISRK</sequence>
<dbReference type="Pfam" id="PF18105">
    <property type="entry name" value="PGM1_C"/>
    <property type="match status" value="1"/>
</dbReference>
<dbReference type="PROSITE" id="PS50975">
    <property type="entry name" value="ATP_GRASP"/>
    <property type="match status" value="1"/>
</dbReference>
<feature type="domain" description="ATP-grasp" evidence="2">
    <location>
        <begin position="161"/>
        <end position="366"/>
    </location>
</feature>
<organism evidence="3 4">
    <name type="scientific">Parafrankia irregularis</name>
    <dbReference type="NCBI Taxonomy" id="795642"/>
    <lineage>
        <taxon>Bacteria</taxon>
        <taxon>Bacillati</taxon>
        <taxon>Actinomycetota</taxon>
        <taxon>Actinomycetes</taxon>
        <taxon>Frankiales</taxon>
        <taxon>Frankiaceae</taxon>
        <taxon>Parafrankia</taxon>
    </lineage>
</organism>
<dbReference type="GO" id="GO:0005524">
    <property type="term" value="F:ATP binding"/>
    <property type="evidence" value="ECO:0007669"/>
    <property type="project" value="UniProtKB-UniRule"/>
</dbReference>
<dbReference type="RefSeq" id="WP_091280444.1">
    <property type="nucleotide sequence ID" value="NZ_FAOZ01000016.1"/>
</dbReference>
<keyword evidence="4" id="KW-1185">Reference proteome</keyword>
<dbReference type="EMBL" id="FAOZ01000016">
    <property type="protein sequence ID" value="CUU58033.1"/>
    <property type="molecule type" value="Genomic_DNA"/>
</dbReference>
<evidence type="ECO:0000313" key="3">
    <source>
        <dbReference type="EMBL" id="CUU58033.1"/>
    </source>
</evidence>
<name>A0A0S4QR09_9ACTN</name>
<dbReference type="InterPro" id="IPR040754">
    <property type="entry name" value="PreAtp-grasp"/>
</dbReference>
<dbReference type="SUPFAM" id="SSF56059">
    <property type="entry name" value="Glutathione synthetase ATP-binding domain-like"/>
    <property type="match status" value="1"/>
</dbReference>
<dbReference type="InterPro" id="IPR041356">
    <property type="entry name" value="PGM1_C"/>
</dbReference>
<proteinExistence type="predicted"/>
<evidence type="ECO:0000259" key="2">
    <source>
        <dbReference type="PROSITE" id="PS50975"/>
    </source>
</evidence>